<name>A0AA47KMW9_9GAMM</name>
<keyword evidence="1" id="KW-0812">Transmembrane</keyword>
<feature type="transmembrane region" description="Helical" evidence="1">
    <location>
        <begin position="101"/>
        <end position="121"/>
    </location>
</feature>
<feature type="transmembrane region" description="Helical" evidence="1">
    <location>
        <begin position="434"/>
        <end position="455"/>
    </location>
</feature>
<feature type="transmembrane region" description="Helical" evidence="1">
    <location>
        <begin position="326"/>
        <end position="345"/>
    </location>
</feature>
<proteinExistence type="predicted"/>
<feature type="transmembrane region" description="Helical" evidence="1">
    <location>
        <begin position="141"/>
        <end position="165"/>
    </location>
</feature>
<evidence type="ECO:0000259" key="2">
    <source>
        <dbReference type="Pfam" id="PF07670"/>
    </source>
</evidence>
<feature type="transmembrane region" description="Helical" evidence="1">
    <location>
        <begin position="62"/>
        <end position="80"/>
    </location>
</feature>
<dbReference type="InterPro" id="IPR011642">
    <property type="entry name" value="Gate_dom"/>
</dbReference>
<evidence type="ECO:0000313" key="3">
    <source>
        <dbReference type="EMBL" id="WBA09772.1"/>
    </source>
</evidence>
<organism evidence="3 4">
    <name type="scientific">Salinivibrio kushneri</name>
    <dbReference type="NCBI Taxonomy" id="1908198"/>
    <lineage>
        <taxon>Bacteria</taxon>
        <taxon>Pseudomonadati</taxon>
        <taxon>Pseudomonadota</taxon>
        <taxon>Gammaproteobacteria</taxon>
        <taxon>Vibrionales</taxon>
        <taxon>Vibrionaceae</taxon>
        <taxon>Salinivibrio</taxon>
    </lineage>
</organism>
<evidence type="ECO:0000256" key="1">
    <source>
        <dbReference type="SAM" id="Phobius"/>
    </source>
</evidence>
<sequence length="456" mass="48757">MQKTDSLSTKSPSMRNILMFAIPSLLGLFLFMTPVSFGDSVTIPIAVMASSVLDLLGNSATAVVTALVVLSAVVSVLVTLTKPAVIMRNGFLNGLFNVSPVWLVTRVFGAAFIVMAFYGFGSPVIMGETTGAFVLNELLPTLLSVFIFAGLLLPLLTSFGLLELLGAIFTKVMRPLFGLPGRSAVDCAASWLGDGSVGILMTSKQYEQGFYTQREAAVVGTTFSAVSISFSLVVIAQVDLMHMFAWFYLTVCLAGIAAAIIVPRLPPLSWKKDALIDNSERQSNDEVLPAGHNTLSYGLHCALTRVEKIRSVSSVLKEGVQNAVDMVLGVLPVVMAIGTAALMVAEYTDVFSILGAPFVPLLEVLHIPDAVKASETMVIGFADMFIPAILAAEIDSEMTRFVIATVSVTQLIYISEVGALLLGSKIPVKLWELFVIFILRTLVTLPVIAGIAHLIF</sequence>
<gene>
    <name evidence="3" type="ORF">N8M53_06135</name>
</gene>
<dbReference type="Proteomes" id="UP001164748">
    <property type="component" value="Chromosome"/>
</dbReference>
<feature type="transmembrane region" description="Helical" evidence="1">
    <location>
        <begin position="216"/>
        <end position="238"/>
    </location>
</feature>
<protein>
    <submittedName>
        <fullName evidence="3">YjiH family protein</fullName>
    </submittedName>
</protein>
<keyword evidence="1" id="KW-1133">Transmembrane helix</keyword>
<accession>A0AA47KMW9</accession>
<keyword evidence="1" id="KW-0472">Membrane</keyword>
<dbReference type="RefSeq" id="WP_269579872.1">
    <property type="nucleotide sequence ID" value="NZ_CP114588.1"/>
</dbReference>
<dbReference type="EMBL" id="CP114588">
    <property type="protein sequence ID" value="WBA09772.1"/>
    <property type="molecule type" value="Genomic_DNA"/>
</dbReference>
<feature type="transmembrane region" description="Helical" evidence="1">
    <location>
        <begin position="244"/>
        <end position="262"/>
    </location>
</feature>
<dbReference type="AlphaFoldDB" id="A0AA47KMW9"/>
<evidence type="ECO:0000313" key="4">
    <source>
        <dbReference type="Proteomes" id="UP001164748"/>
    </source>
</evidence>
<feature type="domain" description="Nucleoside transporter/FeoB GTPase Gate" evidence="2">
    <location>
        <begin position="141"/>
        <end position="237"/>
    </location>
</feature>
<dbReference type="Pfam" id="PF07670">
    <property type="entry name" value="Gate"/>
    <property type="match status" value="1"/>
</dbReference>
<reference evidence="3" key="1">
    <citation type="submission" date="2022-09" db="EMBL/GenBank/DDBJ databases">
        <authorList>
            <person name="Li Z.-J."/>
        </authorList>
    </citation>
    <scope>NUCLEOTIDE SEQUENCE</scope>
    <source>
        <strain evidence="3">TGB11</strain>
    </source>
</reference>
<feature type="transmembrane region" description="Helical" evidence="1">
    <location>
        <begin position="401"/>
        <end position="422"/>
    </location>
</feature>